<dbReference type="eggNOG" id="KOG0591">
    <property type="taxonomic scope" value="Eukaryota"/>
</dbReference>
<dbReference type="AlphaFoldDB" id="D2VK55"/>
<keyword evidence="3" id="KW-0812">Transmembrane</keyword>
<dbReference type="Gene3D" id="1.10.510.10">
    <property type="entry name" value="Transferase(Phosphotransferase) domain 1"/>
    <property type="match status" value="1"/>
</dbReference>
<dbReference type="InParanoid" id="D2VK55"/>
<dbReference type="PANTHER" id="PTHR46388">
    <property type="entry name" value="NHL REPEAT-CONTAINING PROTEIN 2"/>
    <property type="match status" value="1"/>
</dbReference>
<dbReference type="InterPro" id="IPR011042">
    <property type="entry name" value="6-blade_b-propeller_TolB-like"/>
</dbReference>
<keyword evidence="1" id="KW-0677">Repeat</keyword>
<dbReference type="OMA" id="EWGSERI"/>
<dbReference type="STRING" id="5762.D2VK55"/>
<dbReference type="InterPro" id="IPR011009">
    <property type="entry name" value="Kinase-like_dom_sf"/>
</dbReference>
<feature type="transmembrane region" description="Helical" evidence="3">
    <location>
        <begin position="673"/>
        <end position="703"/>
    </location>
</feature>
<dbReference type="PROSITE" id="PS00108">
    <property type="entry name" value="PROTEIN_KINASE_ST"/>
    <property type="match status" value="1"/>
</dbReference>
<feature type="domain" description="Protein kinase" evidence="4">
    <location>
        <begin position="777"/>
        <end position="1037"/>
    </location>
</feature>
<evidence type="ECO:0000313" key="6">
    <source>
        <dbReference type="Proteomes" id="UP000006671"/>
    </source>
</evidence>
<dbReference type="PROSITE" id="PS50011">
    <property type="entry name" value="PROTEIN_KINASE_DOM"/>
    <property type="match status" value="1"/>
</dbReference>
<dbReference type="Gene3D" id="2.120.10.30">
    <property type="entry name" value="TolB, C-terminal domain"/>
    <property type="match status" value="6"/>
</dbReference>
<dbReference type="OrthoDB" id="273823at2759"/>
<dbReference type="Pfam" id="PF00069">
    <property type="entry name" value="Pkinase"/>
    <property type="match status" value="1"/>
</dbReference>
<evidence type="ECO:0000313" key="5">
    <source>
        <dbReference type="EMBL" id="EFC42803.1"/>
    </source>
</evidence>
<proteinExistence type="predicted"/>
<gene>
    <name evidence="5" type="ORF">NAEGRDRAFT_58454</name>
</gene>
<dbReference type="EMBL" id="GG738877">
    <property type="protein sequence ID" value="EFC42803.1"/>
    <property type="molecule type" value="Genomic_DNA"/>
</dbReference>
<dbReference type="Pfam" id="PF25021">
    <property type="entry name" value="TEN_NHL"/>
    <property type="match status" value="3"/>
</dbReference>
<dbReference type="InterPro" id="IPR008271">
    <property type="entry name" value="Ser/Thr_kinase_AS"/>
</dbReference>
<dbReference type="InterPro" id="IPR001258">
    <property type="entry name" value="NHL_repeat"/>
</dbReference>
<sequence length="1037" mass="110625">MAVNTIGEIFISDTANHRILKVLTNGTVEVIGGNGISGFSGDGELAINAKLNRPTKIVVDSAGRVVFCDNSNNRIRMISNNGTISTIAGSGTGFVLGDGGLATNAILNMPTGLTINSIGEILIADTSNFKIRKIDLNGIITTIAGSGNQGFEGDGGLATSAPLNFPADVSVHPTTNEVFIADSNNHCVRKILTNGTIFTVAGICGAQGQSSDGGLAINSRLNYPIGVAISSTGDIFIAERDNSKVRKVSSSTGIISTFAGNGVFGFMGDGKAAVNASIYNPYNVAFNSAGEAFISDYGSGKIRKVSLNGIITTVVGEYLQSQDGKLATDVVLNTPKGVAISPSGEVYFADSDKYAIRKITLSGTIITIAGSGLYGFAGDNGYSSQLSNSYDIFINSLGEAFIADTYNHRIRKIDVNGIIMTIAGIVTSGFSGDGGLATKAELFEPYGVVTSSSGDVFIADTSNCRIRKVSSSTGIITTVAGGTCGFGDNVLAVDAQLNTPYGISVNSKGELFIADTNNHRIRKVSSSGFISTIAGNGVGGFSGDGGLATNANLFKPSKVVVNSIGEIFIADSSTNRIRKILTNGTIITIAGNGNSGFNGDEADATNSQLGSPYGIALSSTGEIYISDQGNNRIRKLVPYCVNQGTLVNGSCFYTDYNNNSTKDNSNVSNNNQILAVVLPSVLVPVFCIVAGIVVVLLICCVIFSKRTRKEKSTEKVESVPRDLEMAIESQTLQTMESVKSEPTDFPSEQSLYFQSMVSSQYKSVASESSSNNAASKYNILEKIGSGAFGSVFRVEVKKTGDIKAVKALKYVDHDDLNNIMKEGIQLLKMDHPNIVKVNDMFVDSSQLVFIEMEFYAYGDLSTLIQDTNTIHSEILLRKILEQSCQALQYIHENLKIVHRDIKPSNIFLKSIDLANDDIHIVLADFGLAKDTQGSMAKSFAGTPLYMPLELSLGVNYTFNADVYSLGVTMYQLMTKDVQTSISYLYMNKNSIETKQILRSKMEAPNTYSDQLIDVVLNMIEKDMEKRPSEVDVLNQMK</sequence>
<organism evidence="6">
    <name type="scientific">Naegleria gruberi</name>
    <name type="common">Amoeba</name>
    <dbReference type="NCBI Taxonomy" id="5762"/>
    <lineage>
        <taxon>Eukaryota</taxon>
        <taxon>Discoba</taxon>
        <taxon>Heterolobosea</taxon>
        <taxon>Tetramitia</taxon>
        <taxon>Eutetramitia</taxon>
        <taxon>Vahlkampfiidae</taxon>
        <taxon>Naegleria</taxon>
    </lineage>
</organism>
<evidence type="ECO:0000256" key="3">
    <source>
        <dbReference type="SAM" id="Phobius"/>
    </source>
</evidence>
<reference evidence="5 6" key="1">
    <citation type="journal article" date="2010" name="Cell">
        <title>The genome of Naegleria gruberi illuminates early eukaryotic versatility.</title>
        <authorList>
            <person name="Fritz-Laylin L.K."/>
            <person name="Prochnik S.E."/>
            <person name="Ginger M.L."/>
            <person name="Dacks J.B."/>
            <person name="Carpenter M.L."/>
            <person name="Field M.C."/>
            <person name="Kuo A."/>
            <person name="Paredez A."/>
            <person name="Chapman J."/>
            <person name="Pham J."/>
            <person name="Shu S."/>
            <person name="Neupane R."/>
            <person name="Cipriano M."/>
            <person name="Mancuso J."/>
            <person name="Tu H."/>
            <person name="Salamov A."/>
            <person name="Lindquist E."/>
            <person name="Shapiro H."/>
            <person name="Lucas S."/>
            <person name="Grigoriev I.V."/>
            <person name="Cande W.Z."/>
            <person name="Fulton C."/>
            <person name="Rokhsar D.S."/>
            <person name="Dawson S.C."/>
        </authorList>
    </citation>
    <scope>NUCLEOTIDE SEQUENCE [LARGE SCALE GENOMIC DNA]</scope>
    <source>
        <strain evidence="5 6">NEG-M</strain>
    </source>
</reference>
<dbReference type="KEGG" id="ngr:NAEGRDRAFT_58454"/>
<dbReference type="SMART" id="SM00220">
    <property type="entry name" value="S_TKc"/>
    <property type="match status" value="1"/>
</dbReference>
<feature type="repeat" description="NHL" evidence="2">
    <location>
        <begin position="494"/>
        <end position="527"/>
    </location>
</feature>
<evidence type="ECO:0000256" key="1">
    <source>
        <dbReference type="ARBA" id="ARBA00022737"/>
    </source>
</evidence>
<dbReference type="RefSeq" id="XP_002675547.1">
    <property type="nucleotide sequence ID" value="XM_002675501.1"/>
</dbReference>
<keyword evidence="6" id="KW-1185">Reference proteome</keyword>
<dbReference type="InterPro" id="IPR000719">
    <property type="entry name" value="Prot_kinase_dom"/>
</dbReference>
<name>D2VK55_NAEGR</name>
<accession>D2VK55</accession>
<dbReference type="CDD" id="cd14953">
    <property type="entry name" value="NHL_like_1"/>
    <property type="match status" value="2"/>
</dbReference>
<evidence type="ECO:0000256" key="2">
    <source>
        <dbReference type="PROSITE-ProRule" id="PRU00504"/>
    </source>
</evidence>
<dbReference type="GO" id="GO:0005524">
    <property type="term" value="F:ATP binding"/>
    <property type="evidence" value="ECO:0007669"/>
    <property type="project" value="InterPro"/>
</dbReference>
<protein>
    <submittedName>
        <fullName evidence="5">Predicted protein</fullName>
    </submittedName>
</protein>
<keyword evidence="3" id="KW-1133">Transmembrane helix</keyword>
<dbReference type="PROSITE" id="PS51125">
    <property type="entry name" value="NHL"/>
    <property type="match status" value="1"/>
</dbReference>
<dbReference type="GO" id="GO:0004672">
    <property type="term" value="F:protein kinase activity"/>
    <property type="evidence" value="ECO:0007669"/>
    <property type="project" value="InterPro"/>
</dbReference>
<dbReference type="Proteomes" id="UP000006671">
    <property type="component" value="Unassembled WGS sequence"/>
</dbReference>
<dbReference type="InterPro" id="IPR056822">
    <property type="entry name" value="TEN_NHL"/>
</dbReference>
<dbReference type="SUPFAM" id="SSF101898">
    <property type="entry name" value="NHL repeat"/>
    <property type="match status" value="2"/>
</dbReference>
<evidence type="ECO:0000259" key="4">
    <source>
        <dbReference type="PROSITE" id="PS50011"/>
    </source>
</evidence>
<dbReference type="GeneID" id="8862880"/>
<dbReference type="eggNOG" id="KOG2177">
    <property type="taxonomic scope" value="Eukaryota"/>
</dbReference>
<dbReference type="SUPFAM" id="SSF56112">
    <property type="entry name" value="Protein kinase-like (PK-like)"/>
    <property type="match status" value="1"/>
</dbReference>
<dbReference type="PANTHER" id="PTHR46388:SF2">
    <property type="entry name" value="NHL REPEAT-CONTAINING PROTEIN 2"/>
    <property type="match status" value="1"/>
</dbReference>
<dbReference type="VEuPathDB" id="AmoebaDB:NAEGRDRAFT_58454"/>
<keyword evidence="3" id="KW-0472">Membrane</keyword>